<gene>
    <name evidence="2" type="primary">106082933</name>
</gene>
<evidence type="ECO:0000313" key="2">
    <source>
        <dbReference type="EnsemblMetazoa" id="SCAU005351-PA"/>
    </source>
</evidence>
<keyword evidence="3" id="KW-1185">Reference proteome</keyword>
<dbReference type="VEuPathDB" id="VectorBase:SCAU005351"/>
<dbReference type="GO" id="GO:0030133">
    <property type="term" value="C:transport vesicle"/>
    <property type="evidence" value="ECO:0007669"/>
    <property type="project" value="TreeGrafter"/>
</dbReference>
<dbReference type="PANTHER" id="PTHR31328">
    <property type="entry name" value="BIOGENESIS OF LYSOSOME-RELATED ORGANELLES COMPLEX 1 SUBUNIT 6"/>
    <property type="match status" value="1"/>
</dbReference>
<sequence length="204" mass="23098">MLKSNNFNSIIDDLSAFNQTDCFEALRPTTLELENTTASLSVESTLDAIRNKNSAETNQNVEGLPSSSSASMANKSSLNNSEASLASMQLATGFMQAFSPPLAKARTQLKELIGKQNKIYIDLSEEKFKLDNGEVAKLQDMMNDVKLYREKLLKIKKQMQNIYQRSKVLKKRALNIQSFKEKELQRKLQKQQQEESLIAKQQTQ</sequence>
<dbReference type="OrthoDB" id="19659at2759"/>
<name>A0A1I8P6T6_STOCA</name>
<reference evidence="2" key="1">
    <citation type="submission" date="2020-05" db="UniProtKB">
        <authorList>
            <consortium name="EnsemblMetazoa"/>
        </authorList>
    </citation>
    <scope>IDENTIFICATION</scope>
    <source>
        <strain evidence="2">USDA</strain>
    </source>
</reference>
<proteinExistence type="predicted"/>
<dbReference type="GO" id="GO:0031083">
    <property type="term" value="C:BLOC-1 complex"/>
    <property type="evidence" value="ECO:0007669"/>
    <property type="project" value="TreeGrafter"/>
</dbReference>
<dbReference type="Pfam" id="PF14712">
    <property type="entry name" value="Snapin_Pallidin"/>
    <property type="match status" value="1"/>
</dbReference>
<dbReference type="PANTHER" id="PTHR31328:SF2">
    <property type="entry name" value="BIOGENESIS OF LYSOSOME-RELATED ORGANELLES COMPLEX 1 SUBUNIT 6"/>
    <property type="match status" value="1"/>
</dbReference>
<accession>A0A1I8P6T6</accession>
<dbReference type="AlphaFoldDB" id="A0A1I8P6T6"/>
<dbReference type="EnsemblMetazoa" id="SCAU005351-RA">
    <property type="protein sequence ID" value="SCAU005351-PA"/>
    <property type="gene ID" value="SCAU005351"/>
</dbReference>
<organism evidence="2 3">
    <name type="scientific">Stomoxys calcitrans</name>
    <name type="common">Stable fly</name>
    <name type="synonym">Conops calcitrans</name>
    <dbReference type="NCBI Taxonomy" id="35570"/>
    <lineage>
        <taxon>Eukaryota</taxon>
        <taxon>Metazoa</taxon>
        <taxon>Ecdysozoa</taxon>
        <taxon>Arthropoda</taxon>
        <taxon>Hexapoda</taxon>
        <taxon>Insecta</taxon>
        <taxon>Pterygota</taxon>
        <taxon>Neoptera</taxon>
        <taxon>Endopterygota</taxon>
        <taxon>Diptera</taxon>
        <taxon>Brachycera</taxon>
        <taxon>Muscomorpha</taxon>
        <taxon>Muscoidea</taxon>
        <taxon>Muscidae</taxon>
        <taxon>Stomoxys</taxon>
    </lineage>
</organism>
<dbReference type="InterPro" id="IPR028119">
    <property type="entry name" value="Snapin/Pallidin/Snn1"/>
</dbReference>
<evidence type="ECO:0000313" key="3">
    <source>
        <dbReference type="Proteomes" id="UP000095300"/>
    </source>
</evidence>
<evidence type="ECO:0000256" key="1">
    <source>
        <dbReference type="SAM" id="MobiDB-lite"/>
    </source>
</evidence>
<dbReference type="Proteomes" id="UP000095300">
    <property type="component" value="Unassembled WGS sequence"/>
</dbReference>
<evidence type="ECO:0008006" key="4">
    <source>
        <dbReference type="Google" id="ProtNLM"/>
    </source>
</evidence>
<feature type="compositionally biased region" description="Polar residues" evidence="1">
    <location>
        <begin position="51"/>
        <end position="61"/>
    </location>
</feature>
<feature type="region of interest" description="Disordered" evidence="1">
    <location>
        <begin position="51"/>
        <end position="75"/>
    </location>
</feature>
<protein>
    <recommendedName>
        <fullName evidence="4">Biogenesis of lysosome-related organelles complex 1 subunit 6</fullName>
    </recommendedName>
</protein>
<dbReference type="STRING" id="35570.A0A1I8P6T6"/>
<feature type="compositionally biased region" description="Low complexity" evidence="1">
    <location>
        <begin position="66"/>
        <end position="75"/>
    </location>
</feature>